<keyword evidence="1 4" id="KW-0489">Methyltransferase</keyword>
<reference evidence="4" key="1">
    <citation type="submission" date="2021-05" db="EMBL/GenBank/DDBJ databases">
        <authorList>
            <person name="Pietrasiak N."/>
            <person name="Ward R."/>
            <person name="Stajich J.E."/>
            <person name="Kurbessoian T."/>
        </authorList>
    </citation>
    <scope>NUCLEOTIDE SEQUENCE</scope>
    <source>
        <strain evidence="4">GSE-NOS-MK-12-04C</strain>
    </source>
</reference>
<protein>
    <submittedName>
        <fullName evidence="4">Methyltransferase domain-containing protein</fullName>
    </submittedName>
</protein>
<keyword evidence="2" id="KW-0808">Transferase</keyword>
<dbReference type="AlphaFoldDB" id="A0A951QK11"/>
<evidence type="ECO:0000256" key="1">
    <source>
        <dbReference type="ARBA" id="ARBA00022603"/>
    </source>
</evidence>
<organism evidence="4 5">
    <name type="scientific">Cyanomargarita calcarea GSE-NOS-MK-12-04C</name>
    <dbReference type="NCBI Taxonomy" id="2839659"/>
    <lineage>
        <taxon>Bacteria</taxon>
        <taxon>Bacillati</taxon>
        <taxon>Cyanobacteriota</taxon>
        <taxon>Cyanophyceae</taxon>
        <taxon>Nostocales</taxon>
        <taxon>Cyanomargaritaceae</taxon>
        <taxon>Cyanomargarita</taxon>
    </lineage>
</organism>
<accession>A0A951QK11</accession>
<reference evidence="4" key="2">
    <citation type="journal article" date="2022" name="Microbiol. Resour. Announc.">
        <title>Metagenome Sequencing to Explore Phylogenomics of Terrestrial Cyanobacteria.</title>
        <authorList>
            <person name="Ward R.D."/>
            <person name="Stajich J.E."/>
            <person name="Johansen J.R."/>
            <person name="Huntemann M."/>
            <person name="Clum A."/>
            <person name="Foster B."/>
            <person name="Foster B."/>
            <person name="Roux S."/>
            <person name="Palaniappan K."/>
            <person name="Varghese N."/>
            <person name="Mukherjee S."/>
            <person name="Reddy T.B.K."/>
            <person name="Daum C."/>
            <person name="Copeland A."/>
            <person name="Chen I.A."/>
            <person name="Ivanova N.N."/>
            <person name="Kyrpides N.C."/>
            <person name="Shapiro N."/>
            <person name="Eloe-Fadrosh E.A."/>
            <person name="Pietrasiak N."/>
        </authorList>
    </citation>
    <scope>NUCLEOTIDE SEQUENCE</scope>
    <source>
        <strain evidence="4">GSE-NOS-MK-12-04C</strain>
    </source>
</reference>
<dbReference type="GO" id="GO:0008168">
    <property type="term" value="F:methyltransferase activity"/>
    <property type="evidence" value="ECO:0007669"/>
    <property type="project" value="UniProtKB-KW"/>
</dbReference>
<dbReference type="PANTHER" id="PTHR43464">
    <property type="entry name" value="METHYLTRANSFERASE"/>
    <property type="match status" value="1"/>
</dbReference>
<evidence type="ECO:0000313" key="4">
    <source>
        <dbReference type="EMBL" id="MBW4667310.1"/>
    </source>
</evidence>
<dbReference type="SUPFAM" id="SSF53335">
    <property type="entry name" value="S-adenosyl-L-methionine-dependent methyltransferases"/>
    <property type="match status" value="1"/>
</dbReference>
<evidence type="ECO:0000313" key="5">
    <source>
        <dbReference type="Proteomes" id="UP000729701"/>
    </source>
</evidence>
<evidence type="ECO:0000256" key="2">
    <source>
        <dbReference type="ARBA" id="ARBA00022679"/>
    </source>
</evidence>
<dbReference type="InterPro" id="IPR029063">
    <property type="entry name" value="SAM-dependent_MTases_sf"/>
</dbReference>
<name>A0A951QK11_9CYAN</name>
<dbReference type="GO" id="GO:0032259">
    <property type="term" value="P:methylation"/>
    <property type="evidence" value="ECO:0007669"/>
    <property type="project" value="UniProtKB-KW"/>
</dbReference>
<dbReference type="PANTHER" id="PTHR43464:SF19">
    <property type="entry name" value="UBIQUINONE BIOSYNTHESIS O-METHYLTRANSFERASE, MITOCHONDRIAL"/>
    <property type="match status" value="1"/>
</dbReference>
<keyword evidence="3" id="KW-0949">S-adenosyl-L-methionine</keyword>
<dbReference type="Pfam" id="PF13489">
    <property type="entry name" value="Methyltransf_23"/>
    <property type="match status" value="1"/>
</dbReference>
<dbReference type="EMBL" id="JAHHGZ010000006">
    <property type="protein sequence ID" value="MBW4667310.1"/>
    <property type="molecule type" value="Genomic_DNA"/>
</dbReference>
<sequence>MANQSDNRERQIQESWEANADAWTHAVWHQQIESRRLATDEAILQAVLQYQPRRVLDVGCGEGWLTRAIADRGLEVVGIDGSQALINRASQRGGSFAMLTYEQIISDPATLGQPYDAIVCNFSLLGEEIGSLLQSLREIMLPGGHLFIQTVHPFTACQELPYIDGWRTEIFDSFGETFLLPMPWYFRTVNSWFKQLSEANWTLQAFEEPMHPDTKRPLSLLLICS</sequence>
<evidence type="ECO:0000256" key="3">
    <source>
        <dbReference type="ARBA" id="ARBA00022691"/>
    </source>
</evidence>
<proteinExistence type="predicted"/>
<dbReference type="Gene3D" id="3.40.50.150">
    <property type="entry name" value="Vaccinia Virus protein VP39"/>
    <property type="match status" value="1"/>
</dbReference>
<dbReference type="Proteomes" id="UP000729701">
    <property type="component" value="Unassembled WGS sequence"/>
</dbReference>
<gene>
    <name evidence="4" type="ORF">KME60_07680</name>
</gene>
<comment type="caution">
    <text evidence="4">The sequence shown here is derived from an EMBL/GenBank/DDBJ whole genome shotgun (WGS) entry which is preliminary data.</text>
</comment>
<dbReference type="CDD" id="cd02440">
    <property type="entry name" value="AdoMet_MTases"/>
    <property type="match status" value="1"/>
</dbReference>